<evidence type="ECO:0000259" key="1">
    <source>
        <dbReference type="PROSITE" id="PS50011"/>
    </source>
</evidence>
<dbReference type="SUPFAM" id="SSF56112">
    <property type="entry name" value="Protein kinase-like (PK-like)"/>
    <property type="match status" value="1"/>
</dbReference>
<dbReference type="InterPro" id="IPR011009">
    <property type="entry name" value="Kinase-like_dom_sf"/>
</dbReference>
<accession>A0A6A4I0B6</accession>
<gene>
    <name evidence="2" type="ORF">BT96DRAFT_1083648</name>
</gene>
<sequence>MTAFLCRLHANGFVHGDVRDVNILVENGIGIGWKMIDWDWAGVPGIVQYPRHLTRRGPNLRRPDSVQDLGLVQPAHDTEMLEQLWV</sequence>
<protein>
    <recommendedName>
        <fullName evidence="1">Protein kinase domain-containing protein</fullName>
    </recommendedName>
</protein>
<dbReference type="AlphaFoldDB" id="A0A6A4I0B6"/>
<dbReference type="PROSITE" id="PS50011">
    <property type="entry name" value="PROTEIN_KINASE_DOM"/>
    <property type="match status" value="1"/>
</dbReference>
<evidence type="ECO:0000313" key="2">
    <source>
        <dbReference type="EMBL" id="KAE9402878.1"/>
    </source>
</evidence>
<evidence type="ECO:0000313" key="3">
    <source>
        <dbReference type="Proteomes" id="UP000799118"/>
    </source>
</evidence>
<dbReference type="OrthoDB" id="3261131at2759"/>
<dbReference type="Proteomes" id="UP000799118">
    <property type="component" value="Unassembled WGS sequence"/>
</dbReference>
<feature type="domain" description="Protein kinase" evidence="1">
    <location>
        <begin position="1"/>
        <end position="86"/>
    </location>
</feature>
<name>A0A6A4I0B6_9AGAR</name>
<dbReference type="EMBL" id="ML769430">
    <property type="protein sequence ID" value="KAE9402878.1"/>
    <property type="molecule type" value="Genomic_DNA"/>
</dbReference>
<organism evidence="2 3">
    <name type="scientific">Gymnopus androsaceus JB14</name>
    <dbReference type="NCBI Taxonomy" id="1447944"/>
    <lineage>
        <taxon>Eukaryota</taxon>
        <taxon>Fungi</taxon>
        <taxon>Dikarya</taxon>
        <taxon>Basidiomycota</taxon>
        <taxon>Agaricomycotina</taxon>
        <taxon>Agaricomycetes</taxon>
        <taxon>Agaricomycetidae</taxon>
        <taxon>Agaricales</taxon>
        <taxon>Marasmiineae</taxon>
        <taxon>Omphalotaceae</taxon>
        <taxon>Gymnopus</taxon>
    </lineage>
</organism>
<reference evidence="2" key="1">
    <citation type="journal article" date="2019" name="Environ. Microbiol.">
        <title>Fungal ecological strategies reflected in gene transcription - a case study of two litter decomposers.</title>
        <authorList>
            <person name="Barbi F."/>
            <person name="Kohler A."/>
            <person name="Barry K."/>
            <person name="Baskaran P."/>
            <person name="Daum C."/>
            <person name="Fauchery L."/>
            <person name="Ihrmark K."/>
            <person name="Kuo A."/>
            <person name="LaButti K."/>
            <person name="Lipzen A."/>
            <person name="Morin E."/>
            <person name="Grigoriev I.V."/>
            <person name="Henrissat B."/>
            <person name="Lindahl B."/>
            <person name="Martin F."/>
        </authorList>
    </citation>
    <scope>NUCLEOTIDE SEQUENCE</scope>
    <source>
        <strain evidence="2">JB14</strain>
    </source>
</reference>
<proteinExistence type="predicted"/>
<dbReference type="GO" id="GO:0005524">
    <property type="term" value="F:ATP binding"/>
    <property type="evidence" value="ECO:0007669"/>
    <property type="project" value="InterPro"/>
</dbReference>
<keyword evidence="3" id="KW-1185">Reference proteome</keyword>
<dbReference type="InterPro" id="IPR000719">
    <property type="entry name" value="Prot_kinase_dom"/>
</dbReference>
<dbReference type="GO" id="GO:0004672">
    <property type="term" value="F:protein kinase activity"/>
    <property type="evidence" value="ECO:0007669"/>
    <property type="project" value="InterPro"/>
</dbReference>